<feature type="binding site" evidence="10">
    <location>
        <position position="169"/>
    </location>
    <ligand>
        <name>UDP-N-acetyl-alpha-D-glucosamine</name>
        <dbReference type="ChEBI" id="CHEBI:57705"/>
    </ligand>
</feature>
<dbReference type="GO" id="GO:0005886">
    <property type="term" value="C:plasma membrane"/>
    <property type="evidence" value="ECO:0007669"/>
    <property type="project" value="UniProtKB-SubCell"/>
</dbReference>
<evidence type="ECO:0000313" key="14">
    <source>
        <dbReference type="Proteomes" id="UP000199373"/>
    </source>
</evidence>
<dbReference type="HAMAP" id="MF_00033">
    <property type="entry name" value="MurG"/>
    <property type="match status" value="1"/>
</dbReference>
<dbReference type="InterPro" id="IPR004276">
    <property type="entry name" value="GlycoTrans_28_N"/>
</dbReference>
<dbReference type="EC" id="2.4.1.227" evidence="10"/>
<name>A0A1I0N4X3_9BACT</name>
<evidence type="ECO:0000256" key="2">
    <source>
        <dbReference type="ARBA" id="ARBA00022618"/>
    </source>
</evidence>
<keyword evidence="14" id="KW-1185">Reference proteome</keyword>
<feature type="domain" description="Glycosyl transferase family 28 C-terminal" evidence="12">
    <location>
        <begin position="194"/>
        <end position="359"/>
    </location>
</feature>
<proteinExistence type="inferred from homology"/>
<evidence type="ECO:0000259" key="12">
    <source>
        <dbReference type="Pfam" id="PF04101"/>
    </source>
</evidence>
<keyword evidence="5 10" id="KW-0133">Cell shape</keyword>
<feature type="binding site" evidence="10">
    <location>
        <position position="201"/>
    </location>
    <ligand>
        <name>UDP-N-acetyl-alpha-D-glucosamine</name>
        <dbReference type="ChEBI" id="CHEBI:57705"/>
    </ligand>
</feature>
<keyword evidence="9 10" id="KW-0961">Cell wall biogenesis/degradation</keyword>
<feature type="binding site" evidence="10">
    <location>
        <position position="311"/>
    </location>
    <ligand>
        <name>UDP-N-acetyl-alpha-D-glucosamine</name>
        <dbReference type="ChEBI" id="CHEBI:57705"/>
    </ligand>
</feature>
<dbReference type="GO" id="GO:0005975">
    <property type="term" value="P:carbohydrate metabolic process"/>
    <property type="evidence" value="ECO:0007669"/>
    <property type="project" value="InterPro"/>
</dbReference>
<dbReference type="CDD" id="cd03785">
    <property type="entry name" value="GT28_MurG"/>
    <property type="match status" value="1"/>
</dbReference>
<keyword evidence="2 10" id="KW-0132">Cell division</keyword>
<evidence type="ECO:0000256" key="6">
    <source>
        <dbReference type="ARBA" id="ARBA00022984"/>
    </source>
</evidence>
<dbReference type="InterPro" id="IPR007235">
    <property type="entry name" value="Glyco_trans_28_C"/>
</dbReference>
<organism evidence="13 14">
    <name type="scientific">Prevotella aff. ruminicola Tc2-24</name>
    <dbReference type="NCBI Taxonomy" id="81582"/>
    <lineage>
        <taxon>Bacteria</taxon>
        <taxon>Pseudomonadati</taxon>
        <taxon>Bacteroidota</taxon>
        <taxon>Bacteroidia</taxon>
        <taxon>Bacteroidales</taxon>
        <taxon>Prevotellaceae</taxon>
        <taxon>Prevotella</taxon>
    </lineage>
</organism>
<dbReference type="RefSeq" id="WP_091901697.1">
    <property type="nucleotide sequence ID" value="NZ_FOIQ01000002.1"/>
</dbReference>
<dbReference type="SUPFAM" id="SSF53756">
    <property type="entry name" value="UDP-Glycosyltransferase/glycogen phosphorylase"/>
    <property type="match status" value="1"/>
</dbReference>
<evidence type="ECO:0000313" key="13">
    <source>
        <dbReference type="EMBL" id="SEV95800.1"/>
    </source>
</evidence>
<evidence type="ECO:0000256" key="5">
    <source>
        <dbReference type="ARBA" id="ARBA00022960"/>
    </source>
</evidence>
<keyword evidence="7 10" id="KW-0472">Membrane</keyword>
<accession>A0A1I0N4X3</accession>
<reference evidence="13 14" key="1">
    <citation type="submission" date="2016-10" db="EMBL/GenBank/DDBJ databases">
        <authorList>
            <person name="de Groot N.N."/>
        </authorList>
    </citation>
    <scope>NUCLEOTIDE SEQUENCE [LARGE SCALE GENOMIC DNA]</scope>
    <source>
        <strain evidence="13 14">TC2-24</strain>
    </source>
</reference>
<evidence type="ECO:0000259" key="11">
    <source>
        <dbReference type="Pfam" id="PF03033"/>
    </source>
</evidence>
<dbReference type="Pfam" id="PF04101">
    <property type="entry name" value="Glyco_tran_28_C"/>
    <property type="match status" value="1"/>
</dbReference>
<dbReference type="Gene3D" id="3.40.50.2000">
    <property type="entry name" value="Glycogen Phosphorylase B"/>
    <property type="match status" value="2"/>
</dbReference>
<evidence type="ECO:0000256" key="10">
    <source>
        <dbReference type="HAMAP-Rule" id="MF_00033"/>
    </source>
</evidence>
<dbReference type="UniPathway" id="UPA00219"/>
<protein>
    <recommendedName>
        <fullName evidence="10">UDP-N-acetylglucosamine--N-acetylmuramyl-(pentapeptide) pyrophosphoryl-undecaprenol N-acetylglucosamine transferase</fullName>
        <ecNumber evidence="10">2.4.1.227</ecNumber>
    </recommendedName>
    <alternativeName>
        <fullName evidence="10">Undecaprenyl-PP-MurNAc-pentapeptide-UDPGlcNAc GlcNAc transferase</fullName>
    </alternativeName>
</protein>
<dbReference type="GO" id="GO:0051301">
    <property type="term" value="P:cell division"/>
    <property type="evidence" value="ECO:0007669"/>
    <property type="project" value="UniProtKB-KW"/>
</dbReference>
<dbReference type="GO" id="GO:0050511">
    <property type="term" value="F:undecaprenyldiphospho-muramoylpentapeptide beta-N-acetylglucosaminyltransferase activity"/>
    <property type="evidence" value="ECO:0007669"/>
    <property type="project" value="UniProtKB-UniRule"/>
</dbReference>
<comment type="similarity">
    <text evidence="10">Belongs to the glycosyltransferase 28 family. MurG subfamily.</text>
</comment>
<dbReference type="InterPro" id="IPR006009">
    <property type="entry name" value="GlcNAc_MurG"/>
</dbReference>
<dbReference type="PANTHER" id="PTHR21015">
    <property type="entry name" value="UDP-N-ACETYLGLUCOSAMINE--N-ACETYLMURAMYL-(PENTAPEPTIDE) PYROPHOSPHORYL-UNDECAPRENOL N-ACETYLGLUCOSAMINE TRANSFERASE 1"/>
    <property type="match status" value="1"/>
</dbReference>
<evidence type="ECO:0000256" key="3">
    <source>
        <dbReference type="ARBA" id="ARBA00022676"/>
    </source>
</evidence>
<evidence type="ECO:0000256" key="9">
    <source>
        <dbReference type="ARBA" id="ARBA00023316"/>
    </source>
</evidence>
<dbReference type="GO" id="GO:0008360">
    <property type="term" value="P:regulation of cell shape"/>
    <property type="evidence" value="ECO:0007669"/>
    <property type="project" value="UniProtKB-KW"/>
</dbReference>
<sequence length="379" mass="40806">MEKELRVIISGGGTGGHIFPAISIANAVKVLRPNASILFVGALGRMEMQRVPAAGYEIKGLPICGFDRKNLLKNVKVLFKIWKSQRMAKKIIKDFQPQVAVGVGGYASGPTLNKAAAMGIPCLIQEQNSYAGVTNKLLSKKAEKICVAYDGMERFFPAEKIIMTGNPVRQALLDTTLSREEALKSLGLDPTKKTILLVGGSLGARTINESVLQHLDLIKSTDVQFIWQTGKYYSAEIAERLQAGEPYSGTRLKGEDLPNLKVTDFITDMGAAYKAADLVISRAGASSISEFCLIGKPVILVPSPNVAEDHQTKNALALSTRDAAIYVKDADAPGCLLDLAIRTVNDEAKLKSLSQNVLKLALPDSAEIIAKEVIKLAEA</sequence>
<dbReference type="GO" id="GO:0051991">
    <property type="term" value="F:UDP-N-acetyl-D-glucosamine:N-acetylmuramoyl-L-alanyl-D-glutamyl-meso-2,6-diaminopimelyl-D-alanyl-D-alanine-diphosphoundecaprenol 4-beta-N-acetylglucosaminlytransferase activity"/>
    <property type="evidence" value="ECO:0007669"/>
    <property type="project" value="RHEA"/>
</dbReference>
<dbReference type="EMBL" id="FOIQ01000002">
    <property type="protein sequence ID" value="SEV95800.1"/>
    <property type="molecule type" value="Genomic_DNA"/>
</dbReference>
<dbReference type="PANTHER" id="PTHR21015:SF22">
    <property type="entry name" value="GLYCOSYLTRANSFERASE"/>
    <property type="match status" value="1"/>
</dbReference>
<feature type="domain" description="Glycosyltransferase family 28 N-terminal" evidence="11">
    <location>
        <begin position="7"/>
        <end position="146"/>
    </location>
</feature>
<evidence type="ECO:0000256" key="8">
    <source>
        <dbReference type="ARBA" id="ARBA00023306"/>
    </source>
</evidence>
<comment type="function">
    <text evidence="10">Cell wall formation. Catalyzes the transfer of a GlcNAc subunit on undecaprenyl-pyrophosphoryl-MurNAc-pentapeptide (lipid intermediate I) to form undecaprenyl-pyrophosphoryl-MurNAc-(pentapeptide)GlcNAc (lipid intermediate II).</text>
</comment>
<dbReference type="GO" id="GO:0009252">
    <property type="term" value="P:peptidoglycan biosynthetic process"/>
    <property type="evidence" value="ECO:0007669"/>
    <property type="project" value="UniProtKB-UniRule"/>
</dbReference>
<comment type="subcellular location">
    <subcellularLocation>
        <location evidence="10">Cell membrane</location>
        <topology evidence="10">Peripheral membrane protein</topology>
        <orientation evidence="10">Cytoplasmic side</orientation>
    </subcellularLocation>
</comment>
<dbReference type="NCBIfam" id="TIGR01133">
    <property type="entry name" value="murG"/>
    <property type="match status" value="1"/>
</dbReference>
<dbReference type="AlphaFoldDB" id="A0A1I0N4X3"/>
<evidence type="ECO:0000256" key="1">
    <source>
        <dbReference type="ARBA" id="ARBA00022475"/>
    </source>
</evidence>
<comment type="catalytic activity">
    <reaction evidence="10">
        <text>di-trans,octa-cis-undecaprenyl diphospho-N-acetyl-alpha-D-muramoyl-L-alanyl-D-glutamyl-meso-2,6-diaminopimeloyl-D-alanyl-D-alanine + UDP-N-acetyl-alpha-D-glucosamine = di-trans,octa-cis-undecaprenyl diphospho-[N-acetyl-alpha-D-glucosaminyl-(1-&gt;4)]-N-acetyl-alpha-D-muramoyl-L-alanyl-D-glutamyl-meso-2,6-diaminopimeloyl-D-alanyl-D-alanine + UDP + H(+)</text>
        <dbReference type="Rhea" id="RHEA:31227"/>
        <dbReference type="ChEBI" id="CHEBI:15378"/>
        <dbReference type="ChEBI" id="CHEBI:57705"/>
        <dbReference type="ChEBI" id="CHEBI:58223"/>
        <dbReference type="ChEBI" id="CHEBI:61387"/>
        <dbReference type="ChEBI" id="CHEBI:61388"/>
        <dbReference type="EC" id="2.4.1.227"/>
    </reaction>
</comment>
<feature type="binding site" evidence="10">
    <location>
        <position position="128"/>
    </location>
    <ligand>
        <name>UDP-N-acetyl-alpha-D-glucosamine</name>
        <dbReference type="ChEBI" id="CHEBI:57705"/>
    </ligand>
</feature>
<comment type="caution">
    <text evidence="10">Lacks conserved residue(s) required for the propagation of feature annotation.</text>
</comment>
<keyword evidence="8 10" id="KW-0131">Cell cycle</keyword>
<gene>
    <name evidence="10" type="primary">murG</name>
    <name evidence="13" type="ORF">SAMN04487850_0955</name>
</gene>
<evidence type="ECO:0000256" key="7">
    <source>
        <dbReference type="ARBA" id="ARBA00023136"/>
    </source>
</evidence>
<dbReference type="GO" id="GO:0071555">
    <property type="term" value="P:cell wall organization"/>
    <property type="evidence" value="ECO:0007669"/>
    <property type="project" value="UniProtKB-KW"/>
</dbReference>
<dbReference type="Pfam" id="PF03033">
    <property type="entry name" value="Glyco_transf_28"/>
    <property type="match status" value="1"/>
</dbReference>
<keyword evidence="4 10" id="KW-0808">Transferase</keyword>
<keyword evidence="6 10" id="KW-0573">Peptidoglycan synthesis</keyword>
<comment type="pathway">
    <text evidence="10">Cell wall biogenesis; peptidoglycan biosynthesis.</text>
</comment>
<dbReference type="Proteomes" id="UP000199373">
    <property type="component" value="Unassembled WGS sequence"/>
</dbReference>
<feature type="binding site" evidence="10">
    <location>
        <begin position="14"/>
        <end position="16"/>
    </location>
    <ligand>
        <name>UDP-N-acetyl-alpha-D-glucosamine</name>
        <dbReference type="ChEBI" id="CHEBI:57705"/>
    </ligand>
</feature>
<feature type="binding site" evidence="10">
    <location>
        <position position="266"/>
    </location>
    <ligand>
        <name>UDP-N-acetyl-alpha-D-glucosamine</name>
        <dbReference type="ChEBI" id="CHEBI:57705"/>
    </ligand>
</feature>
<keyword evidence="3 10" id="KW-0328">Glycosyltransferase</keyword>
<evidence type="ECO:0000256" key="4">
    <source>
        <dbReference type="ARBA" id="ARBA00022679"/>
    </source>
</evidence>
<keyword evidence="1 10" id="KW-1003">Cell membrane</keyword>